<accession>K8Z8L8</accession>
<dbReference type="EMBL" id="AMYT01000017">
    <property type="protein sequence ID" value="EKU27235.1"/>
    <property type="molecule type" value="Genomic_DNA"/>
</dbReference>
<dbReference type="STRING" id="1234409.C683_0566"/>
<dbReference type="Proteomes" id="UP000016057">
    <property type="component" value="Unassembled WGS sequence"/>
</dbReference>
<comment type="caution">
    <text evidence="1">The sequence shown here is derived from an EMBL/GenBank/DDBJ whole genome shotgun (WGS) entry which is preliminary data.</text>
</comment>
<gene>
    <name evidence="1" type="ORF">C683_0566</name>
</gene>
<reference evidence="1 2" key="1">
    <citation type="journal article" date="2013" name="Genome Announc.">
        <title>Draft Genome Sequence of Catellicoccus marimammalium, a Novel Species Commonly Found in Gull Feces.</title>
        <authorList>
            <person name="Weigand M.R."/>
            <person name="Ryu H."/>
            <person name="Bozcek L."/>
            <person name="Konstantinidis K.T."/>
            <person name="Santo Domingo J.W."/>
        </authorList>
    </citation>
    <scope>NUCLEOTIDE SEQUENCE [LARGE SCALE GENOMIC DNA]</scope>
    <source>
        <strain evidence="1 2">M35/04/3</strain>
    </source>
</reference>
<evidence type="ECO:0000313" key="1">
    <source>
        <dbReference type="EMBL" id="EKU27235.1"/>
    </source>
</evidence>
<proteinExistence type="predicted"/>
<dbReference type="PANTHER" id="PTHR38440">
    <property type="entry name" value="UPF0398 PROTEIN YPSA"/>
    <property type="match status" value="1"/>
</dbReference>
<dbReference type="InterPro" id="IPR010697">
    <property type="entry name" value="YspA"/>
</dbReference>
<keyword evidence="2" id="KW-1185">Reference proteome</keyword>
<dbReference type="eggNOG" id="COG4474">
    <property type="taxonomic scope" value="Bacteria"/>
</dbReference>
<dbReference type="PANTHER" id="PTHR38440:SF1">
    <property type="entry name" value="UPF0398 PROTEIN SPR0331"/>
    <property type="match status" value="1"/>
</dbReference>
<dbReference type="Pfam" id="PF06908">
    <property type="entry name" value="YpsA"/>
    <property type="match status" value="1"/>
</dbReference>
<organism evidence="1 2">
    <name type="scientific">Catellicoccus marimammalium M35/04/3</name>
    <dbReference type="NCBI Taxonomy" id="1234409"/>
    <lineage>
        <taxon>Bacteria</taxon>
        <taxon>Bacillati</taxon>
        <taxon>Bacillota</taxon>
        <taxon>Bacilli</taxon>
        <taxon>Lactobacillales</taxon>
        <taxon>Enterococcaceae</taxon>
        <taxon>Catellicoccus</taxon>
    </lineage>
</organism>
<sequence>MKLWVTGYLAHELNLFNYQDERAQWLQRFLTCRLQEQIENGYDWFLFKGQLGVEYLAFRALLELRTEYPEIKIAVFFPYLQYGENWSEKNQLLLNEYKEKADYVATVSQYSYQNKEQFIQQENFLFQHSEGFFCIYDDEVKGVVQYTLRRARQYQEQVDNYSLFIYSLCDIDEFIREQMVDEWVE</sequence>
<name>K8Z8L8_9ENTE</name>
<dbReference type="RefSeq" id="WP_009489721.1">
    <property type="nucleotide sequence ID" value="NZ_AMYT01000017.1"/>
</dbReference>
<dbReference type="Gene3D" id="3.40.50.450">
    <property type="match status" value="1"/>
</dbReference>
<evidence type="ECO:0000313" key="2">
    <source>
        <dbReference type="Proteomes" id="UP000016057"/>
    </source>
</evidence>
<protein>
    <submittedName>
        <fullName evidence="1">Uncharacterized protein</fullName>
    </submittedName>
</protein>
<dbReference type="SUPFAM" id="SSF102405">
    <property type="entry name" value="MCP/YpsA-like"/>
    <property type="match status" value="1"/>
</dbReference>
<dbReference type="OrthoDB" id="2301957at2"/>
<dbReference type="AlphaFoldDB" id="K8Z8L8"/>